<evidence type="ECO:0000313" key="1">
    <source>
        <dbReference type="EMBL" id="GIX97613.1"/>
    </source>
</evidence>
<evidence type="ECO:0000313" key="2">
    <source>
        <dbReference type="Proteomes" id="UP001054837"/>
    </source>
</evidence>
<sequence>MKSSPTNKMQKIESLSRLTLEGVLRRSMPAWASTFPPFSTVECPVPIENGMVAKWICIPIGEAKYEFHLISRNLDGNSAVQSSGADFQEISTGSGPMKSSPTNEMLKIETLSGLAHRRGVQTINACGLRHPPPFFTVECPVSIENGMGRNGEKI</sequence>
<reference evidence="1 2" key="1">
    <citation type="submission" date="2021-06" db="EMBL/GenBank/DDBJ databases">
        <title>Caerostris darwini draft genome.</title>
        <authorList>
            <person name="Kono N."/>
            <person name="Arakawa K."/>
        </authorList>
    </citation>
    <scope>NUCLEOTIDE SEQUENCE [LARGE SCALE GENOMIC DNA]</scope>
</reference>
<proteinExistence type="predicted"/>
<gene>
    <name evidence="1" type="ORF">CDAR_219291</name>
</gene>
<dbReference type="Proteomes" id="UP001054837">
    <property type="component" value="Unassembled WGS sequence"/>
</dbReference>
<dbReference type="EMBL" id="BPLQ01003051">
    <property type="protein sequence ID" value="GIX97613.1"/>
    <property type="molecule type" value="Genomic_DNA"/>
</dbReference>
<protein>
    <submittedName>
        <fullName evidence="1">Uncharacterized protein</fullName>
    </submittedName>
</protein>
<comment type="caution">
    <text evidence="1">The sequence shown here is derived from an EMBL/GenBank/DDBJ whole genome shotgun (WGS) entry which is preliminary data.</text>
</comment>
<organism evidence="1 2">
    <name type="scientific">Caerostris darwini</name>
    <dbReference type="NCBI Taxonomy" id="1538125"/>
    <lineage>
        <taxon>Eukaryota</taxon>
        <taxon>Metazoa</taxon>
        <taxon>Ecdysozoa</taxon>
        <taxon>Arthropoda</taxon>
        <taxon>Chelicerata</taxon>
        <taxon>Arachnida</taxon>
        <taxon>Araneae</taxon>
        <taxon>Araneomorphae</taxon>
        <taxon>Entelegynae</taxon>
        <taxon>Araneoidea</taxon>
        <taxon>Araneidae</taxon>
        <taxon>Caerostris</taxon>
    </lineage>
</organism>
<keyword evidence="2" id="KW-1185">Reference proteome</keyword>
<accession>A0AAV4PMU2</accession>
<name>A0AAV4PMU2_9ARAC</name>
<dbReference type="AlphaFoldDB" id="A0AAV4PMU2"/>